<gene>
    <name evidence="1" type="ORF">V6N12_030088</name>
</gene>
<dbReference type="EMBL" id="JBBPBM010000050">
    <property type="protein sequence ID" value="KAK8519726.1"/>
    <property type="molecule type" value="Genomic_DNA"/>
</dbReference>
<evidence type="ECO:0000313" key="2">
    <source>
        <dbReference type="Proteomes" id="UP001472677"/>
    </source>
</evidence>
<name>A0ABR2CK18_9ROSI</name>
<comment type="caution">
    <text evidence="1">The sequence shown here is derived from an EMBL/GenBank/DDBJ whole genome shotgun (WGS) entry which is preliminary data.</text>
</comment>
<reference evidence="1 2" key="1">
    <citation type="journal article" date="2024" name="G3 (Bethesda)">
        <title>Genome assembly of Hibiscus sabdariffa L. provides insights into metabolisms of medicinal natural products.</title>
        <authorList>
            <person name="Kim T."/>
        </authorList>
    </citation>
    <scope>NUCLEOTIDE SEQUENCE [LARGE SCALE GENOMIC DNA]</scope>
    <source>
        <strain evidence="1">TK-2024</strain>
        <tissue evidence="1">Old leaves</tissue>
    </source>
</reference>
<keyword evidence="2" id="KW-1185">Reference proteome</keyword>
<accession>A0ABR2CK18</accession>
<proteinExistence type="predicted"/>
<dbReference type="Proteomes" id="UP001472677">
    <property type="component" value="Unassembled WGS sequence"/>
</dbReference>
<organism evidence="1 2">
    <name type="scientific">Hibiscus sabdariffa</name>
    <name type="common">roselle</name>
    <dbReference type="NCBI Taxonomy" id="183260"/>
    <lineage>
        <taxon>Eukaryota</taxon>
        <taxon>Viridiplantae</taxon>
        <taxon>Streptophyta</taxon>
        <taxon>Embryophyta</taxon>
        <taxon>Tracheophyta</taxon>
        <taxon>Spermatophyta</taxon>
        <taxon>Magnoliopsida</taxon>
        <taxon>eudicotyledons</taxon>
        <taxon>Gunneridae</taxon>
        <taxon>Pentapetalae</taxon>
        <taxon>rosids</taxon>
        <taxon>malvids</taxon>
        <taxon>Malvales</taxon>
        <taxon>Malvaceae</taxon>
        <taxon>Malvoideae</taxon>
        <taxon>Hibiscus</taxon>
    </lineage>
</organism>
<sequence length="66" mass="6759">MVRGCLDLNHKAVCEGFGDVNNEGGARWGSEGVSGGSARMVMKVEQDEALGGHLGVGAWLGVSLVS</sequence>
<protein>
    <submittedName>
        <fullName evidence="1">Uncharacterized protein</fullName>
    </submittedName>
</protein>
<evidence type="ECO:0000313" key="1">
    <source>
        <dbReference type="EMBL" id="KAK8519726.1"/>
    </source>
</evidence>